<keyword evidence="1" id="KW-0812">Transmembrane</keyword>
<evidence type="ECO:0000256" key="1">
    <source>
        <dbReference type="SAM" id="Phobius"/>
    </source>
</evidence>
<evidence type="ECO:0008006" key="4">
    <source>
        <dbReference type="Google" id="ProtNLM"/>
    </source>
</evidence>
<feature type="transmembrane region" description="Helical" evidence="1">
    <location>
        <begin position="44"/>
        <end position="62"/>
    </location>
</feature>
<gene>
    <name evidence="2" type="ORF">NDM98_12940</name>
</gene>
<evidence type="ECO:0000313" key="3">
    <source>
        <dbReference type="Proteomes" id="UP001203665"/>
    </source>
</evidence>
<keyword evidence="1" id="KW-1133">Transmembrane helix</keyword>
<feature type="transmembrane region" description="Helical" evidence="1">
    <location>
        <begin position="17"/>
        <end position="38"/>
    </location>
</feature>
<organism evidence="2 3">
    <name type="scientific">Alkalicoccobacillus plakortidis</name>
    <dbReference type="NCBI Taxonomy" id="444060"/>
    <lineage>
        <taxon>Bacteria</taxon>
        <taxon>Bacillati</taxon>
        <taxon>Bacillota</taxon>
        <taxon>Bacilli</taxon>
        <taxon>Bacillales</taxon>
        <taxon>Bacillaceae</taxon>
        <taxon>Alkalicoccobacillus</taxon>
    </lineage>
</organism>
<name>A0ABT0XK82_9BACI</name>
<reference evidence="2" key="1">
    <citation type="submission" date="2022-06" db="EMBL/GenBank/DDBJ databases">
        <title>Alkalicoccobacillus porphyridii sp. nov., isolated from a marine red alga, Porphyridium purpureum and reclassification of Shouchella plakortidis and Shouchella gibsonii as Alkalicoccobacillus plakortidis comb. nov. and Alkalicoccobacillus gibsonii comb. nov.</title>
        <authorList>
            <person name="Kim K.H."/>
            <person name="Lee J.K."/>
            <person name="Han D.M."/>
            <person name="Baek J.H."/>
            <person name="Jeon C.O."/>
        </authorList>
    </citation>
    <scope>NUCLEOTIDE SEQUENCE</scope>
    <source>
        <strain evidence="2">DSM 19153</strain>
    </source>
</reference>
<dbReference type="RefSeq" id="WP_251608274.1">
    <property type="nucleotide sequence ID" value="NZ_JAMQJY010000001.1"/>
</dbReference>
<comment type="caution">
    <text evidence="2">The sequence shown here is derived from an EMBL/GenBank/DDBJ whole genome shotgun (WGS) entry which is preliminary data.</text>
</comment>
<protein>
    <recommendedName>
        <fullName evidence="4">YcxB-like protein</fullName>
    </recommendedName>
</protein>
<dbReference type="EMBL" id="JAMQJY010000001">
    <property type="protein sequence ID" value="MCM2676311.1"/>
    <property type="molecule type" value="Genomic_DNA"/>
</dbReference>
<keyword evidence="1" id="KW-0472">Membrane</keyword>
<accession>A0ABT0XK82</accession>
<evidence type="ECO:0000313" key="2">
    <source>
        <dbReference type="EMBL" id="MCM2676311.1"/>
    </source>
</evidence>
<sequence length="163" mass="19663">MDNLVKHHPYYKKRKRIGLIFSILLVVGYAIFTIYLGILYPGEYLYLFFANLAVVSIAVLGYQRYDDVFAKKEKKVSYKKNVHKNFVGKRTFTYNEEFIEINEKQYKWTEFSIVDTDDLYVYMYINECKKTVMFPKFPKDFPLEERDKLNQLIQEKFNVNIRL</sequence>
<proteinExistence type="predicted"/>
<dbReference type="Proteomes" id="UP001203665">
    <property type="component" value="Unassembled WGS sequence"/>
</dbReference>
<keyword evidence="3" id="KW-1185">Reference proteome</keyword>